<sequence length="208" mass="22215">MKNLSRAMLAHALAAAYPVVFVIGTFGVHLQASAQSASGNTGNTGLSQTAQNYQQMCNAAGGYFQTGTVNSATNNDYPNVTNYTSGKKRQGIPLSHTHIEITSAIDGNIYDVAIDNVFAPDYDPSSYVVPPSYVNGIQAGGNLYLCSGNPGKVPYAENEGLAKQGFDWVHTNCSTSGYSSSYKNGFIYNDQGVNLTNSQTYCYLWPSS</sequence>
<dbReference type="Proteomes" id="UP000680067">
    <property type="component" value="Unassembled WGS sequence"/>
</dbReference>
<accession>A0A941I5V2</accession>
<reference evidence="1" key="1">
    <citation type="submission" date="2021-04" db="EMBL/GenBank/DDBJ databases">
        <title>novel species isolated from subtropical streams in China.</title>
        <authorList>
            <person name="Lu H."/>
        </authorList>
    </citation>
    <scope>NUCLEOTIDE SEQUENCE</scope>
    <source>
        <strain evidence="1">LFS511W</strain>
    </source>
</reference>
<protein>
    <submittedName>
        <fullName evidence="1">Uncharacterized protein</fullName>
    </submittedName>
</protein>
<evidence type="ECO:0000313" key="1">
    <source>
        <dbReference type="EMBL" id="MBR7781209.1"/>
    </source>
</evidence>
<comment type="caution">
    <text evidence="1">The sequence shown here is derived from an EMBL/GenBank/DDBJ whole genome shotgun (WGS) entry which is preliminary data.</text>
</comment>
<dbReference type="RefSeq" id="WP_212686585.1">
    <property type="nucleotide sequence ID" value="NZ_JAGSPN010000002.1"/>
</dbReference>
<gene>
    <name evidence="1" type="ORF">KDM89_03560</name>
</gene>
<name>A0A941I5V2_9BURK</name>
<proteinExistence type="predicted"/>
<keyword evidence="2" id="KW-1185">Reference proteome</keyword>
<dbReference type="EMBL" id="JAGSPN010000002">
    <property type="protein sequence ID" value="MBR7781209.1"/>
    <property type="molecule type" value="Genomic_DNA"/>
</dbReference>
<evidence type="ECO:0000313" key="2">
    <source>
        <dbReference type="Proteomes" id="UP000680067"/>
    </source>
</evidence>
<dbReference type="AlphaFoldDB" id="A0A941I5V2"/>
<organism evidence="1 2">
    <name type="scientific">Undibacterium luofuense</name>
    <dbReference type="NCBI Taxonomy" id="2828733"/>
    <lineage>
        <taxon>Bacteria</taxon>
        <taxon>Pseudomonadati</taxon>
        <taxon>Pseudomonadota</taxon>
        <taxon>Betaproteobacteria</taxon>
        <taxon>Burkholderiales</taxon>
        <taxon>Oxalobacteraceae</taxon>
        <taxon>Undibacterium</taxon>
    </lineage>
</organism>